<proteinExistence type="predicted"/>
<dbReference type="KEGG" id="bfm:BP422_12950"/>
<keyword evidence="1" id="KW-0812">Transmembrane</keyword>
<dbReference type="RefSeq" id="WP_088908132.1">
    <property type="nucleotide sequence ID" value="NZ_CP018145.1"/>
</dbReference>
<feature type="transmembrane region" description="Helical" evidence="1">
    <location>
        <begin position="68"/>
        <end position="87"/>
    </location>
</feature>
<evidence type="ECO:0000313" key="3">
    <source>
        <dbReference type="Proteomes" id="UP000197781"/>
    </source>
</evidence>
<protein>
    <submittedName>
        <fullName evidence="2">Uncharacterized protein</fullName>
    </submittedName>
</protein>
<dbReference type="Proteomes" id="UP000197781">
    <property type="component" value="Chromosome"/>
</dbReference>
<evidence type="ECO:0000256" key="1">
    <source>
        <dbReference type="SAM" id="Phobius"/>
    </source>
</evidence>
<accession>A0A220MH23</accession>
<evidence type="ECO:0000313" key="2">
    <source>
        <dbReference type="EMBL" id="ASJ54384.1"/>
    </source>
</evidence>
<name>A0A220MH23_9BACL</name>
<reference evidence="2 3" key="1">
    <citation type="submission" date="2016-11" db="EMBL/GenBank/DDBJ databases">
        <authorList>
            <person name="Jaros S."/>
            <person name="Januszkiewicz K."/>
            <person name="Wedrychowicz H."/>
        </authorList>
    </citation>
    <scope>NUCLEOTIDE SEQUENCE [LARGE SCALE GENOMIC DNA]</scope>
    <source>
        <strain evidence="2 3">NF2</strain>
    </source>
</reference>
<gene>
    <name evidence="2" type="ORF">BP422_12950</name>
</gene>
<sequence>MMKKLLIFCANGVIAIWFFLLWCKMMLLSSDMPINITYDEMKSVVLTILVSTTITIFYVKIIPGNKLYYLLFFPTLLWGFSMTQSLINNYHEYDTIITITGFICSALIFLVLFFDAKRTSVSSKILS</sequence>
<feature type="transmembrane region" description="Helical" evidence="1">
    <location>
        <begin position="93"/>
        <end position="114"/>
    </location>
</feature>
<keyword evidence="1" id="KW-0472">Membrane</keyword>
<organism evidence="2 3">
    <name type="scientific">Brevibacillus formosus</name>
    <dbReference type="NCBI Taxonomy" id="54913"/>
    <lineage>
        <taxon>Bacteria</taxon>
        <taxon>Bacillati</taxon>
        <taxon>Bacillota</taxon>
        <taxon>Bacilli</taxon>
        <taxon>Bacillales</taxon>
        <taxon>Paenibacillaceae</taxon>
        <taxon>Brevibacillus</taxon>
    </lineage>
</organism>
<feature type="transmembrane region" description="Helical" evidence="1">
    <location>
        <begin position="43"/>
        <end position="61"/>
    </location>
</feature>
<dbReference type="EMBL" id="CP018145">
    <property type="protein sequence ID" value="ASJ54384.1"/>
    <property type="molecule type" value="Genomic_DNA"/>
</dbReference>
<keyword evidence="1" id="KW-1133">Transmembrane helix</keyword>
<feature type="transmembrane region" description="Helical" evidence="1">
    <location>
        <begin position="5"/>
        <end position="23"/>
    </location>
</feature>
<dbReference type="AlphaFoldDB" id="A0A220MH23"/>